<evidence type="ECO:0000313" key="2">
    <source>
        <dbReference type="EMBL" id="KRK70367.1"/>
    </source>
</evidence>
<accession>A0A0R1JGH2</accession>
<feature type="transmembrane region" description="Helical" evidence="1">
    <location>
        <begin position="79"/>
        <end position="97"/>
    </location>
</feature>
<dbReference type="GO" id="GO:0022857">
    <property type="term" value="F:transmembrane transporter activity"/>
    <property type="evidence" value="ECO:0007669"/>
    <property type="project" value="InterPro"/>
</dbReference>
<dbReference type="STRING" id="1291734.FD02_GL000431"/>
<dbReference type="Pfam" id="PF12822">
    <property type="entry name" value="ECF_trnsprt"/>
    <property type="match status" value="1"/>
</dbReference>
<dbReference type="InterPro" id="IPR024529">
    <property type="entry name" value="ECF_trnsprt_substrate-spec"/>
</dbReference>
<evidence type="ECO:0000313" key="3">
    <source>
        <dbReference type="Proteomes" id="UP000051804"/>
    </source>
</evidence>
<feature type="transmembrane region" description="Helical" evidence="1">
    <location>
        <begin position="41"/>
        <end position="67"/>
    </location>
</feature>
<dbReference type="Gene3D" id="1.10.1760.20">
    <property type="match status" value="1"/>
</dbReference>
<dbReference type="RefSeq" id="WP_054721513.1">
    <property type="nucleotide sequence ID" value="NZ_AZDJ01000032.1"/>
</dbReference>
<dbReference type="AlphaFoldDB" id="A0A0R1JGH2"/>
<comment type="caution">
    <text evidence="2">The sequence shown here is derived from an EMBL/GenBank/DDBJ whole genome shotgun (WGS) entry which is preliminary data.</text>
</comment>
<keyword evidence="1" id="KW-0472">Membrane</keyword>
<keyword evidence="1" id="KW-1133">Transmembrane helix</keyword>
<feature type="transmembrane region" description="Helical" evidence="1">
    <location>
        <begin position="12"/>
        <end position="29"/>
    </location>
</feature>
<evidence type="ECO:0008006" key="4">
    <source>
        <dbReference type="Google" id="ProtNLM"/>
    </source>
</evidence>
<dbReference type="NCBIfam" id="TIGR04518">
    <property type="entry name" value="ECF_S_folT_fam"/>
    <property type="match status" value="1"/>
</dbReference>
<sequence>MVSLSFSSPRVTTRTTVVMAMLVAMSVVLERFSFGTTWLQIGPGIFATLLMAYYLGPWLGAVAAAIADQLSTILSGGPNFLGFTLSAALAVMIYGIFLHEQPVTVWRILLATILVVGIVYTVLNTLWVVMLGASWNTILIPRAIKELATLPIQAGLAYVTLKAVAQIKPHLA</sequence>
<dbReference type="InterPro" id="IPR030949">
    <property type="entry name" value="ECF_S_folate_fam"/>
</dbReference>
<dbReference type="OrthoDB" id="4624at2"/>
<evidence type="ECO:0000256" key="1">
    <source>
        <dbReference type="SAM" id="Phobius"/>
    </source>
</evidence>
<name>A0A0R1JGH2_9LACO</name>
<feature type="transmembrane region" description="Helical" evidence="1">
    <location>
        <begin position="109"/>
        <end position="135"/>
    </location>
</feature>
<keyword evidence="1" id="KW-0812">Transmembrane</keyword>
<dbReference type="PATRIC" id="fig|1291734.4.peg.445"/>
<proteinExistence type="predicted"/>
<keyword evidence="3" id="KW-1185">Reference proteome</keyword>
<dbReference type="Proteomes" id="UP000051804">
    <property type="component" value="Unassembled WGS sequence"/>
</dbReference>
<protein>
    <recommendedName>
        <fullName evidence="4">Folate family ECF transporter S component</fullName>
    </recommendedName>
</protein>
<dbReference type="EMBL" id="AZDJ01000032">
    <property type="protein sequence ID" value="KRK70367.1"/>
    <property type="molecule type" value="Genomic_DNA"/>
</dbReference>
<organism evidence="2 3">
    <name type="scientific">Lacticaseibacillus nasuensis JCM 17158</name>
    <dbReference type="NCBI Taxonomy" id="1291734"/>
    <lineage>
        <taxon>Bacteria</taxon>
        <taxon>Bacillati</taxon>
        <taxon>Bacillota</taxon>
        <taxon>Bacilli</taxon>
        <taxon>Lactobacillales</taxon>
        <taxon>Lactobacillaceae</taxon>
        <taxon>Lacticaseibacillus</taxon>
    </lineage>
</organism>
<reference evidence="2 3" key="1">
    <citation type="journal article" date="2015" name="Genome Announc.">
        <title>Expanding the biotechnology potential of lactobacilli through comparative genomics of 213 strains and associated genera.</title>
        <authorList>
            <person name="Sun Z."/>
            <person name="Harris H.M."/>
            <person name="McCann A."/>
            <person name="Guo C."/>
            <person name="Argimon S."/>
            <person name="Zhang W."/>
            <person name="Yang X."/>
            <person name="Jeffery I.B."/>
            <person name="Cooney J.C."/>
            <person name="Kagawa T.F."/>
            <person name="Liu W."/>
            <person name="Song Y."/>
            <person name="Salvetti E."/>
            <person name="Wrobel A."/>
            <person name="Rasinkangas P."/>
            <person name="Parkhill J."/>
            <person name="Rea M.C."/>
            <person name="O'Sullivan O."/>
            <person name="Ritari J."/>
            <person name="Douillard F.P."/>
            <person name="Paul Ross R."/>
            <person name="Yang R."/>
            <person name="Briner A.E."/>
            <person name="Felis G.E."/>
            <person name="de Vos W.M."/>
            <person name="Barrangou R."/>
            <person name="Klaenhammer T.R."/>
            <person name="Caufield P.W."/>
            <person name="Cui Y."/>
            <person name="Zhang H."/>
            <person name="O'Toole P.W."/>
        </authorList>
    </citation>
    <scope>NUCLEOTIDE SEQUENCE [LARGE SCALE GENOMIC DNA]</scope>
    <source>
        <strain evidence="2 3">JCM 17158</strain>
    </source>
</reference>
<gene>
    <name evidence="2" type="ORF">FD02_GL000431</name>
</gene>